<dbReference type="RefSeq" id="WP_089727701.1">
    <property type="nucleotide sequence ID" value="NZ_FNGI01000004.1"/>
</dbReference>
<dbReference type="AlphaFoldDB" id="A0A1G9KK82"/>
<dbReference type="Pfam" id="PF09834">
    <property type="entry name" value="DUF2061"/>
    <property type="match status" value="1"/>
</dbReference>
<keyword evidence="4" id="KW-1185">Reference proteome</keyword>
<dbReference type="STRING" id="119000.SAMN05661010_01804"/>
<keyword evidence="1" id="KW-1133">Transmembrane helix</keyword>
<protein>
    <submittedName>
        <fullName evidence="3">Uncharacterized membrane protein</fullName>
    </submittedName>
</protein>
<evidence type="ECO:0000256" key="1">
    <source>
        <dbReference type="SAM" id="Phobius"/>
    </source>
</evidence>
<name>A0A1G9KK82_9GAMM</name>
<dbReference type="InterPro" id="IPR018638">
    <property type="entry name" value="DUF2061_membrane"/>
</dbReference>
<dbReference type="OrthoDB" id="9133582at2"/>
<dbReference type="Proteomes" id="UP000198654">
    <property type="component" value="Unassembled WGS sequence"/>
</dbReference>
<dbReference type="EMBL" id="FNGI01000004">
    <property type="protein sequence ID" value="SDL49805.1"/>
    <property type="molecule type" value="Genomic_DNA"/>
</dbReference>
<evidence type="ECO:0000313" key="3">
    <source>
        <dbReference type="EMBL" id="SDL49805.1"/>
    </source>
</evidence>
<keyword evidence="1" id="KW-0812">Transmembrane</keyword>
<feature type="domain" description="DUF2061" evidence="2">
    <location>
        <begin position="1"/>
        <end position="52"/>
    </location>
</feature>
<accession>A0A1G9KK82</accession>
<reference evidence="3 4" key="1">
    <citation type="submission" date="2016-10" db="EMBL/GenBank/DDBJ databases">
        <authorList>
            <person name="de Groot N.N."/>
        </authorList>
    </citation>
    <scope>NUCLEOTIDE SEQUENCE [LARGE SCALE GENOMIC DNA]</scope>
    <source>
        <strain evidence="3 4">DSM 14789</strain>
    </source>
</reference>
<evidence type="ECO:0000259" key="2">
    <source>
        <dbReference type="Pfam" id="PF09834"/>
    </source>
</evidence>
<feature type="transmembrane region" description="Helical" evidence="1">
    <location>
        <begin position="12"/>
        <end position="35"/>
    </location>
</feature>
<gene>
    <name evidence="3" type="ORF">SAMN05661010_01804</name>
</gene>
<sequence length="71" mass="8060">MIKTMTFACVHFSVAFTVTYLLTGSWVLGGLIALVEPMVNTVAYFFHEKAWERIGQRRAKRQGAMNEALHI</sequence>
<evidence type="ECO:0000313" key="4">
    <source>
        <dbReference type="Proteomes" id="UP000198654"/>
    </source>
</evidence>
<organism evidence="3 4">
    <name type="scientific">Modicisalibacter muralis</name>
    <dbReference type="NCBI Taxonomy" id="119000"/>
    <lineage>
        <taxon>Bacteria</taxon>
        <taxon>Pseudomonadati</taxon>
        <taxon>Pseudomonadota</taxon>
        <taxon>Gammaproteobacteria</taxon>
        <taxon>Oceanospirillales</taxon>
        <taxon>Halomonadaceae</taxon>
        <taxon>Modicisalibacter</taxon>
    </lineage>
</organism>
<keyword evidence="1" id="KW-0472">Membrane</keyword>
<proteinExistence type="predicted"/>